<sequence length="120" mass="13648">MGARRVNWEGGTNLSGERLKHLRVPDDCVLIAENTIRLQNTRRELDARSRPRGTEESPLQREMPWVGHLARSLNNSQWRTNGGGQDIAMRPAQEAELGQGRRNFVRVQFWPGGFSLEGNK</sequence>
<dbReference type="EMBL" id="JAHDVG010000471">
    <property type="protein sequence ID" value="KAH1179975.1"/>
    <property type="molecule type" value="Genomic_DNA"/>
</dbReference>
<keyword evidence="3" id="KW-1185">Reference proteome</keyword>
<feature type="compositionally biased region" description="Basic and acidic residues" evidence="1">
    <location>
        <begin position="42"/>
        <end position="59"/>
    </location>
</feature>
<proteinExistence type="predicted"/>
<name>A0A9D3XJ28_9SAUR</name>
<protein>
    <submittedName>
        <fullName evidence="2">Uncharacterized protein</fullName>
    </submittedName>
</protein>
<evidence type="ECO:0000313" key="3">
    <source>
        <dbReference type="Proteomes" id="UP000827986"/>
    </source>
</evidence>
<feature type="region of interest" description="Disordered" evidence="1">
    <location>
        <begin position="42"/>
        <end position="62"/>
    </location>
</feature>
<gene>
    <name evidence="2" type="ORF">KIL84_006025</name>
</gene>
<dbReference type="AlphaFoldDB" id="A0A9D3XJ28"/>
<comment type="caution">
    <text evidence="2">The sequence shown here is derived from an EMBL/GenBank/DDBJ whole genome shotgun (WGS) entry which is preliminary data.</text>
</comment>
<reference evidence="2" key="1">
    <citation type="submission" date="2021-09" db="EMBL/GenBank/DDBJ databases">
        <title>The genome of Mauremys mutica provides insights into the evolution of semi-aquatic lifestyle.</title>
        <authorList>
            <person name="Gong S."/>
            <person name="Gao Y."/>
        </authorList>
    </citation>
    <scope>NUCLEOTIDE SEQUENCE</scope>
    <source>
        <strain evidence="2">MM-2020</strain>
        <tissue evidence="2">Muscle</tissue>
    </source>
</reference>
<evidence type="ECO:0000256" key="1">
    <source>
        <dbReference type="SAM" id="MobiDB-lite"/>
    </source>
</evidence>
<accession>A0A9D3XJ28</accession>
<evidence type="ECO:0000313" key="2">
    <source>
        <dbReference type="EMBL" id="KAH1179975.1"/>
    </source>
</evidence>
<organism evidence="2 3">
    <name type="scientific">Mauremys mutica</name>
    <name type="common">yellowpond turtle</name>
    <dbReference type="NCBI Taxonomy" id="74926"/>
    <lineage>
        <taxon>Eukaryota</taxon>
        <taxon>Metazoa</taxon>
        <taxon>Chordata</taxon>
        <taxon>Craniata</taxon>
        <taxon>Vertebrata</taxon>
        <taxon>Euteleostomi</taxon>
        <taxon>Archelosauria</taxon>
        <taxon>Testudinata</taxon>
        <taxon>Testudines</taxon>
        <taxon>Cryptodira</taxon>
        <taxon>Durocryptodira</taxon>
        <taxon>Testudinoidea</taxon>
        <taxon>Geoemydidae</taxon>
        <taxon>Geoemydinae</taxon>
        <taxon>Mauremys</taxon>
    </lineage>
</organism>
<dbReference type="Proteomes" id="UP000827986">
    <property type="component" value="Unassembled WGS sequence"/>
</dbReference>